<evidence type="ECO:0000256" key="4">
    <source>
        <dbReference type="ARBA" id="ARBA00022729"/>
    </source>
</evidence>
<dbReference type="NCBIfam" id="TIGR01256">
    <property type="entry name" value="modA"/>
    <property type="match status" value="1"/>
</dbReference>
<dbReference type="GO" id="GO:0030973">
    <property type="term" value="F:molybdate ion binding"/>
    <property type="evidence" value="ECO:0007669"/>
    <property type="project" value="InterPro"/>
</dbReference>
<dbReference type="RefSeq" id="WP_153342091.1">
    <property type="nucleotide sequence ID" value="NZ_WIVE01000011.1"/>
</dbReference>
<dbReference type="AlphaFoldDB" id="A0A7X1ZCH8"/>
<feature type="binding site" evidence="6">
    <location>
        <position position="178"/>
    </location>
    <ligand>
        <name>molybdate</name>
        <dbReference type="ChEBI" id="CHEBI:36264"/>
    </ligand>
</feature>
<dbReference type="EMBL" id="WIVE01000011">
    <property type="protein sequence ID" value="MQX36014.1"/>
    <property type="molecule type" value="Genomic_DNA"/>
</dbReference>
<dbReference type="SUPFAM" id="SSF53850">
    <property type="entry name" value="Periplasmic binding protein-like II"/>
    <property type="match status" value="1"/>
</dbReference>
<dbReference type="PIRSF" id="PIRSF004846">
    <property type="entry name" value="ModA"/>
    <property type="match status" value="1"/>
</dbReference>
<evidence type="ECO:0000256" key="2">
    <source>
        <dbReference type="ARBA" id="ARBA00022505"/>
    </source>
</evidence>
<evidence type="ECO:0000256" key="3">
    <source>
        <dbReference type="ARBA" id="ARBA00022723"/>
    </source>
</evidence>
<organism evidence="8 9">
    <name type="scientific">Roseospira navarrensis</name>
    <dbReference type="NCBI Taxonomy" id="140058"/>
    <lineage>
        <taxon>Bacteria</taxon>
        <taxon>Pseudomonadati</taxon>
        <taxon>Pseudomonadota</taxon>
        <taxon>Alphaproteobacteria</taxon>
        <taxon>Rhodospirillales</taxon>
        <taxon>Rhodospirillaceae</taxon>
        <taxon>Roseospira</taxon>
    </lineage>
</organism>
<dbReference type="Pfam" id="PF13531">
    <property type="entry name" value="SBP_bac_11"/>
    <property type="match status" value="1"/>
</dbReference>
<evidence type="ECO:0000313" key="9">
    <source>
        <dbReference type="Proteomes" id="UP000434582"/>
    </source>
</evidence>
<dbReference type="OrthoDB" id="9785015at2"/>
<feature type="chain" id="PRO_5031044011" evidence="7">
    <location>
        <begin position="33"/>
        <end position="261"/>
    </location>
</feature>
<proteinExistence type="inferred from homology"/>
<evidence type="ECO:0000256" key="6">
    <source>
        <dbReference type="PIRSR" id="PIRSR004846-1"/>
    </source>
</evidence>
<comment type="similarity">
    <text evidence="1">Belongs to the bacterial solute-binding protein ModA family.</text>
</comment>
<comment type="caution">
    <text evidence="8">The sequence shown here is derived from an EMBL/GenBank/DDBJ whole genome shotgun (WGS) entry which is preliminary data.</text>
</comment>
<keyword evidence="4 7" id="KW-0732">Signal</keyword>
<dbReference type="GO" id="GO:0046872">
    <property type="term" value="F:metal ion binding"/>
    <property type="evidence" value="ECO:0007669"/>
    <property type="project" value="UniProtKB-KW"/>
</dbReference>
<feature type="signal peptide" evidence="7">
    <location>
        <begin position="1"/>
        <end position="32"/>
    </location>
</feature>
<sequence length="261" mass="26970">MSCPPASVPRRLLPVVVAAALAAGAVMPRAHAGETLVAVAANFTAAAQEIGAAFTEATGHTVTFSFGSTGKLYAQISHGAPFDAFLAADAARPEKAEAEGHAVPGSRFPYALGRIVLYSADPALVDDGGAVLEAPEAFGRLAIANPVTAPYGAAALEALEALDVLDQVRPKLVQGDSIAQTLQFVTTGNAPLGFVALSQVAGHEDGSRWLVPQNLYAPIRQDAVLLKHGADNDAAHAFLDYLQGPDAAAIMDRYGYGQSER</sequence>
<dbReference type="Gene3D" id="3.40.190.10">
    <property type="entry name" value="Periplasmic binding protein-like II"/>
    <property type="match status" value="2"/>
</dbReference>
<feature type="binding site" evidence="6">
    <location>
        <position position="69"/>
    </location>
    <ligand>
        <name>molybdate</name>
        <dbReference type="ChEBI" id="CHEBI:36264"/>
    </ligand>
</feature>
<gene>
    <name evidence="8" type="primary">modA</name>
    <name evidence="8" type="ORF">GHC57_05725</name>
</gene>
<dbReference type="PANTHER" id="PTHR30632">
    <property type="entry name" value="MOLYBDATE-BINDING PERIPLASMIC PROTEIN"/>
    <property type="match status" value="1"/>
</dbReference>
<name>A0A7X1ZCH8_9PROT</name>
<dbReference type="CDD" id="cd13539">
    <property type="entry name" value="PBP2_AvModA"/>
    <property type="match status" value="1"/>
</dbReference>
<keyword evidence="3 6" id="KW-0479">Metal-binding</keyword>
<evidence type="ECO:0000313" key="8">
    <source>
        <dbReference type="EMBL" id="MQX36014.1"/>
    </source>
</evidence>
<protein>
    <submittedName>
        <fullName evidence="8">Molybdate ABC transporter substrate-binding protein</fullName>
    </submittedName>
</protein>
<evidence type="ECO:0000256" key="1">
    <source>
        <dbReference type="ARBA" id="ARBA00009175"/>
    </source>
</evidence>
<reference evidence="8 9" key="1">
    <citation type="submission" date="2019-10" db="EMBL/GenBank/DDBJ databases">
        <title>Draft whole-genome sequence of the purple nonsulfur photosynthetic bacterium Roseospira navarrensis DSM 15114.</title>
        <authorList>
            <person name="Kyndt J.A."/>
            <person name="Meyer T.E."/>
        </authorList>
    </citation>
    <scope>NUCLEOTIDE SEQUENCE [LARGE SCALE GENOMIC DNA]</scope>
    <source>
        <strain evidence="8 9">DSM 15114</strain>
    </source>
</reference>
<accession>A0A7X1ZCH8</accession>
<dbReference type="InterPro" id="IPR005950">
    <property type="entry name" value="ModA"/>
</dbReference>
<dbReference type="GO" id="GO:0015689">
    <property type="term" value="P:molybdate ion transport"/>
    <property type="evidence" value="ECO:0007669"/>
    <property type="project" value="InterPro"/>
</dbReference>
<dbReference type="InterPro" id="IPR050682">
    <property type="entry name" value="ModA/WtpA"/>
</dbReference>
<comment type="subunit">
    <text evidence="5">The complex is composed of two ATP-binding proteins (ModC), two transmembrane proteins (ModB) and a solute-binding protein (ModA).</text>
</comment>
<dbReference type="Proteomes" id="UP000434582">
    <property type="component" value="Unassembled WGS sequence"/>
</dbReference>
<dbReference type="PANTHER" id="PTHR30632:SF14">
    <property type="entry name" value="TUNGSTATE_MOLYBDATE_CHROMATE-BINDING PROTEIN MODA"/>
    <property type="match status" value="1"/>
</dbReference>
<dbReference type="GO" id="GO:1901359">
    <property type="term" value="F:tungstate binding"/>
    <property type="evidence" value="ECO:0007669"/>
    <property type="project" value="UniProtKB-ARBA"/>
</dbReference>
<evidence type="ECO:0000256" key="7">
    <source>
        <dbReference type="SAM" id="SignalP"/>
    </source>
</evidence>
<evidence type="ECO:0000256" key="5">
    <source>
        <dbReference type="ARBA" id="ARBA00062515"/>
    </source>
</evidence>
<keyword evidence="2 6" id="KW-0500">Molybdenum</keyword>
<dbReference type="FunFam" id="3.40.190.10:FF:000035">
    <property type="entry name" value="Molybdate ABC transporter substrate-binding protein"/>
    <property type="match status" value="1"/>
</dbReference>
<dbReference type="InterPro" id="IPR044084">
    <property type="entry name" value="AvModA-like_subst-bd"/>
</dbReference>
<keyword evidence="9" id="KW-1185">Reference proteome</keyword>